<dbReference type="GeneID" id="61293955"/>
<feature type="domain" description="DEAD-box RNA helicase Q" evidence="12">
    <location>
        <begin position="1"/>
        <end position="29"/>
    </location>
</feature>
<dbReference type="PROSITE" id="PS51192">
    <property type="entry name" value="HELICASE_ATP_BIND_1"/>
    <property type="match status" value="1"/>
</dbReference>
<dbReference type="EMBL" id="FPLD01000006">
    <property type="protein sequence ID" value="SGY82887.1"/>
    <property type="molecule type" value="Genomic_DNA"/>
</dbReference>
<evidence type="ECO:0000256" key="5">
    <source>
        <dbReference type="ARBA" id="ARBA00022806"/>
    </source>
</evidence>
<dbReference type="OrthoDB" id="9805696at2"/>
<comment type="similarity">
    <text evidence="7">Belongs to the DEAD box helicase family. SrmB subfamily.</text>
</comment>
<comment type="function">
    <text evidence="7">DEAD-box RNA helicase involved in the assembly of the 50S ribosomal subunit at low temperature. Exhibits RNA-stimulated ATP hydrolysis and RNA unwinding activity.</text>
</comment>
<dbReference type="InterPro" id="IPR044742">
    <property type="entry name" value="DEAD/DEAH_RhlB"/>
</dbReference>
<dbReference type="GO" id="GO:0016787">
    <property type="term" value="F:hydrolase activity"/>
    <property type="evidence" value="ECO:0007669"/>
    <property type="project" value="UniProtKB-KW"/>
</dbReference>
<evidence type="ECO:0000259" key="12">
    <source>
        <dbReference type="PROSITE" id="PS51195"/>
    </source>
</evidence>
<evidence type="ECO:0000313" key="15">
    <source>
        <dbReference type="Proteomes" id="UP000182660"/>
    </source>
</evidence>
<evidence type="ECO:0000256" key="3">
    <source>
        <dbReference type="ARBA" id="ARBA00022741"/>
    </source>
</evidence>
<protein>
    <recommendedName>
        <fullName evidence="7">ATP-dependent RNA helicase SrmB</fullName>
        <ecNumber evidence="7">3.6.4.13</ecNumber>
    </recommendedName>
</protein>
<keyword evidence="5 7" id="KW-0347">Helicase</keyword>
<dbReference type="GO" id="GO:0005829">
    <property type="term" value="C:cytosol"/>
    <property type="evidence" value="ECO:0007669"/>
    <property type="project" value="TreeGrafter"/>
</dbReference>
<dbReference type="GO" id="GO:0003676">
    <property type="term" value="F:nucleic acid binding"/>
    <property type="evidence" value="ECO:0007669"/>
    <property type="project" value="InterPro"/>
</dbReference>
<dbReference type="EC" id="3.6.4.13" evidence="7"/>
<evidence type="ECO:0000256" key="2">
    <source>
        <dbReference type="ARBA" id="ARBA00022517"/>
    </source>
</evidence>
<dbReference type="NCBIfam" id="NF008394">
    <property type="entry name" value="PRK11192.1"/>
    <property type="match status" value="1"/>
</dbReference>
<dbReference type="InterPro" id="IPR014014">
    <property type="entry name" value="RNA_helicase_DEAD_Q_motif"/>
</dbReference>
<dbReference type="PANTHER" id="PTHR47959">
    <property type="entry name" value="ATP-DEPENDENT RNA HELICASE RHLE-RELATED"/>
    <property type="match status" value="1"/>
</dbReference>
<dbReference type="InterPro" id="IPR011545">
    <property type="entry name" value="DEAD/DEAH_box_helicase_dom"/>
</dbReference>
<keyword evidence="1 7" id="KW-0963">Cytoplasm</keyword>
<dbReference type="Pfam" id="PF00270">
    <property type="entry name" value="DEAD"/>
    <property type="match status" value="1"/>
</dbReference>
<gene>
    <name evidence="7" type="primary">srmB</name>
    <name evidence="13" type="ORF">MT2528_0219</name>
    <name evidence="14" type="ORF">NVI5450_0204</name>
</gene>
<dbReference type="CDD" id="cd18787">
    <property type="entry name" value="SF2_C_DEAD"/>
    <property type="match status" value="1"/>
</dbReference>
<evidence type="ECO:0000313" key="14">
    <source>
        <dbReference type="EMBL" id="SGY82887.1"/>
    </source>
</evidence>
<dbReference type="PROSITE" id="PS51194">
    <property type="entry name" value="HELICASE_CTER"/>
    <property type="match status" value="1"/>
</dbReference>
<dbReference type="Gene3D" id="3.40.50.300">
    <property type="entry name" value="P-loop containing nucleotide triphosphate hydrolases"/>
    <property type="match status" value="2"/>
</dbReference>
<keyword evidence="3 7" id="KW-0547">Nucleotide-binding</keyword>
<dbReference type="PROSITE" id="PS00039">
    <property type="entry name" value="DEAD_ATP_HELICASE"/>
    <property type="match status" value="1"/>
</dbReference>
<feature type="short sequence motif" description="Q motif" evidence="8">
    <location>
        <begin position="1"/>
        <end position="29"/>
    </location>
</feature>
<dbReference type="CDD" id="cd00268">
    <property type="entry name" value="DEADc"/>
    <property type="match status" value="1"/>
</dbReference>
<dbReference type="HAMAP" id="MF_00967">
    <property type="entry name" value="DEAD_helicase_SrmB"/>
    <property type="match status" value="1"/>
</dbReference>
<dbReference type="KEGG" id="mvs:MVIS_0502"/>
<dbReference type="SUPFAM" id="SSF52540">
    <property type="entry name" value="P-loop containing nucleoside triphosphate hydrolases"/>
    <property type="match status" value="2"/>
</dbReference>
<organism evidence="14 16">
    <name type="scientific">Moritella viscosa</name>
    <dbReference type="NCBI Taxonomy" id="80854"/>
    <lineage>
        <taxon>Bacteria</taxon>
        <taxon>Pseudomonadati</taxon>
        <taxon>Pseudomonadota</taxon>
        <taxon>Gammaproteobacteria</taxon>
        <taxon>Alteromonadales</taxon>
        <taxon>Moritellaceae</taxon>
        <taxon>Moritella</taxon>
    </lineage>
</organism>
<dbReference type="FunFam" id="3.40.50.300:FF:000291">
    <property type="entry name" value="ATP-dependent RNA helicase SrmB"/>
    <property type="match status" value="1"/>
</dbReference>
<dbReference type="EMBL" id="FPLJ01000008">
    <property type="protein sequence ID" value="SGY82375.1"/>
    <property type="molecule type" value="Genomic_DNA"/>
</dbReference>
<feature type="domain" description="Helicase ATP-binding" evidence="10">
    <location>
        <begin position="32"/>
        <end position="206"/>
    </location>
</feature>
<comment type="subcellular location">
    <subcellularLocation>
        <location evidence="7">Cytoplasm</location>
    </subcellularLocation>
</comment>
<feature type="compositionally biased region" description="Basic residues" evidence="9">
    <location>
        <begin position="401"/>
        <end position="421"/>
    </location>
</feature>
<dbReference type="GO" id="GO:0003724">
    <property type="term" value="F:RNA helicase activity"/>
    <property type="evidence" value="ECO:0007669"/>
    <property type="project" value="UniProtKB-UniRule"/>
</dbReference>
<evidence type="ECO:0000259" key="10">
    <source>
        <dbReference type="PROSITE" id="PS51192"/>
    </source>
</evidence>
<dbReference type="GO" id="GO:0005524">
    <property type="term" value="F:ATP binding"/>
    <property type="evidence" value="ECO:0007669"/>
    <property type="project" value="UniProtKB-UniRule"/>
</dbReference>
<keyword evidence="15" id="KW-1185">Reference proteome</keyword>
<feature type="region of interest" description="Disordered" evidence="9">
    <location>
        <begin position="383"/>
        <end position="421"/>
    </location>
</feature>
<feature type="domain" description="Helicase C-terminal" evidence="11">
    <location>
        <begin position="218"/>
        <end position="384"/>
    </location>
</feature>
<dbReference type="HOGENOM" id="CLU_003041_28_3_6"/>
<keyword evidence="6 7" id="KW-0067">ATP-binding</keyword>
<dbReference type="Pfam" id="PF00271">
    <property type="entry name" value="Helicase_C"/>
    <property type="match status" value="1"/>
</dbReference>
<evidence type="ECO:0000313" key="13">
    <source>
        <dbReference type="EMBL" id="SGY82375.1"/>
    </source>
</evidence>
<comment type="catalytic activity">
    <reaction evidence="7">
        <text>ATP + H2O = ADP + phosphate + H(+)</text>
        <dbReference type="Rhea" id="RHEA:13065"/>
        <dbReference type="ChEBI" id="CHEBI:15377"/>
        <dbReference type="ChEBI" id="CHEBI:15378"/>
        <dbReference type="ChEBI" id="CHEBI:30616"/>
        <dbReference type="ChEBI" id="CHEBI:43474"/>
        <dbReference type="ChEBI" id="CHEBI:456216"/>
        <dbReference type="EC" id="3.6.4.13"/>
    </reaction>
</comment>
<dbReference type="Proteomes" id="UP000183794">
    <property type="component" value="Unassembled WGS sequence"/>
</dbReference>
<dbReference type="AlphaFoldDB" id="A0A090ID38"/>
<dbReference type="STRING" id="80854.MVIS_0502"/>
<dbReference type="InterPro" id="IPR014001">
    <property type="entry name" value="Helicase_ATP-bd"/>
</dbReference>
<comment type="subunit">
    <text evidence="7">Interacts with the 50S ribosomal subunit.</text>
</comment>
<dbReference type="PROSITE" id="PS51195">
    <property type="entry name" value="Q_MOTIF"/>
    <property type="match status" value="1"/>
</dbReference>
<proteinExistence type="inferred from homology"/>
<evidence type="ECO:0000256" key="4">
    <source>
        <dbReference type="ARBA" id="ARBA00022801"/>
    </source>
</evidence>
<sequence>MDFESLDLDPELIAALTDNNLVKPTLIQQQVLPTAMEGRDILASAPTGTGKTLAFLLPAVQHLLDFPRRELGPGRVLILTPTRELASQVFQQAKMLAAYTDHKVSMVTGGVDYALHAEVLKNSLDIVIATPGRLLEYIRRDAFECAAVEVLILDEADRMLDMGFYDDVKKITDEMTRRQQTMLFSATLEGRGIERFAEELLKEPAEFTANPSRKEKAKIHQLMHHVDNHAHKQALLVHWLRDESTTRSIVFVKTRERLAELVSYLQSQGIPCAYLRGEMDQAKRTRSLNQFKNDKVKVLIATDVAARGIDVQDVSHVFNFDLPRSAEVYVHRIGRTARAGKKGTAISLVEAHDLRIFGKIERYTEETIKRRVIQGLKPNNKIAMSKTKKKAKVAATGKNKVSAKAKLKAKKRTKKNKSKSK</sequence>
<dbReference type="InterPro" id="IPR050079">
    <property type="entry name" value="DEAD_box_RNA_helicase"/>
</dbReference>
<evidence type="ECO:0000259" key="11">
    <source>
        <dbReference type="PROSITE" id="PS51194"/>
    </source>
</evidence>
<keyword evidence="2 7" id="KW-0690">Ribosome biogenesis</keyword>
<dbReference type="SMART" id="SM00487">
    <property type="entry name" value="DEXDc"/>
    <property type="match status" value="1"/>
</dbReference>
<evidence type="ECO:0000256" key="8">
    <source>
        <dbReference type="PROSITE-ProRule" id="PRU00552"/>
    </source>
</evidence>
<dbReference type="InterPro" id="IPR027417">
    <property type="entry name" value="P-loop_NTPase"/>
</dbReference>
<dbReference type="RefSeq" id="WP_045108956.1">
    <property type="nucleotide sequence ID" value="NZ_CAWQZC010000049.1"/>
</dbReference>
<dbReference type="InterPro" id="IPR000629">
    <property type="entry name" value="RNA-helicase_DEAD-box_CS"/>
</dbReference>
<dbReference type="InterPro" id="IPR028621">
    <property type="entry name" value="DEAD_helicase_SrmB"/>
</dbReference>
<dbReference type="GO" id="GO:0000027">
    <property type="term" value="P:ribosomal large subunit assembly"/>
    <property type="evidence" value="ECO:0007669"/>
    <property type="project" value="UniProtKB-UniRule"/>
</dbReference>
<accession>A0A090ID38</accession>
<reference evidence="14 16" key="1">
    <citation type="submission" date="2016-11" db="EMBL/GenBank/DDBJ databases">
        <authorList>
            <person name="Jaros S."/>
            <person name="Januszkiewicz K."/>
            <person name="Wedrychowicz H."/>
        </authorList>
    </citation>
    <scope>NUCLEOTIDE SEQUENCE [LARGE SCALE GENOMIC DNA]</scope>
    <source>
        <strain evidence="14">NVI 5450</strain>
    </source>
</reference>
<reference evidence="13 15" key="2">
    <citation type="submission" date="2016-11" db="EMBL/GenBank/DDBJ databases">
        <authorList>
            <person name="Klemetsen T."/>
        </authorList>
    </citation>
    <scope>NUCLEOTIDE SEQUENCE [LARGE SCALE GENOMIC DNA]</scope>
    <source>
        <strain evidence="13">MT 2528</strain>
    </source>
</reference>
<dbReference type="PANTHER" id="PTHR47959:SF3">
    <property type="entry name" value="ATP-DEPENDENT RNA HELICASE SRMB"/>
    <property type="match status" value="1"/>
</dbReference>
<keyword evidence="4 7" id="KW-0378">Hydrolase</keyword>
<dbReference type="PATRIC" id="fig|80854.5.peg.531"/>
<dbReference type="SMART" id="SM00490">
    <property type="entry name" value="HELICc"/>
    <property type="match status" value="1"/>
</dbReference>
<evidence type="ECO:0000313" key="16">
    <source>
        <dbReference type="Proteomes" id="UP000183794"/>
    </source>
</evidence>
<dbReference type="InterPro" id="IPR001650">
    <property type="entry name" value="Helicase_C-like"/>
</dbReference>
<evidence type="ECO:0000256" key="7">
    <source>
        <dbReference type="HAMAP-Rule" id="MF_00967"/>
    </source>
</evidence>
<evidence type="ECO:0000256" key="9">
    <source>
        <dbReference type="SAM" id="MobiDB-lite"/>
    </source>
</evidence>
<evidence type="ECO:0000256" key="6">
    <source>
        <dbReference type="ARBA" id="ARBA00022840"/>
    </source>
</evidence>
<dbReference type="Proteomes" id="UP000182660">
    <property type="component" value="Unassembled WGS sequence"/>
</dbReference>
<name>A0A090ID38_9GAMM</name>
<evidence type="ECO:0000256" key="1">
    <source>
        <dbReference type="ARBA" id="ARBA00022490"/>
    </source>
</evidence>